<dbReference type="Pfam" id="PF08812">
    <property type="entry name" value="YtxC"/>
    <property type="match status" value="1"/>
</dbReference>
<accession>E6U0K0</accession>
<dbReference type="HOGENOM" id="CLU_078155_0_0_9"/>
<dbReference type="EMBL" id="CP002394">
    <property type="protein sequence ID" value="ADU31445.1"/>
    <property type="molecule type" value="Genomic_DNA"/>
</dbReference>
<dbReference type="AlphaFoldDB" id="E6U0K0"/>
<gene>
    <name evidence="1" type="ordered locus">Bcell_3203</name>
</gene>
<keyword evidence="2" id="KW-1185">Reference proteome</keyword>
<dbReference type="KEGG" id="bco:Bcell_3203"/>
<protein>
    <submittedName>
        <fullName evidence="1">Sporulation protein YtxC</fullName>
    </submittedName>
</protein>
<name>E6U0K0_EVAC2</name>
<dbReference type="eggNOG" id="ENOG5031S9P">
    <property type="taxonomic scope" value="Bacteria"/>
</dbReference>
<sequence length="309" mass="36512">MNYSRDAQLDLHDWEGLLLLTIQFKDSSLCEAFYHQLLHSLSTYGGVKKSISIEKTEQYTNLSINFSTILGGGMSQRKKLVATVLTNVTIKKFLPIWLEECIRGRFYFEDQYEVGAIIEHAREVFFNEKPDVPLKTNFIEWQKELFMLYYHFIKEAMHFSFDSFIIFRLRKFKLQLVDVVEKAIDEYKIEHDYQVMLNTCREFLRNHESRIDTIHVYLNENIEIQDDSGESISLQQIRNWLTRDLMFEDPLPLSQRVIGPLVCIAPKKIFIYPHENEYDGLVQTLLSIFEERVNIVDKEDTNTVNLLQS</sequence>
<organism evidence="1 2">
    <name type="scientific">Evansella cellulosilytica (strain ATCC 21833 / DSM 2522 / FERM P-1141 / JCM 9156 / N-4)</name>
    <name type="common">Bacillus cellulosilyticus</name>
    <dbReference type="NCBI Taxonomy" id="649639"/>
    <lineage>
        <taxon>Bacteria</taxon>
        <taxon>Bacillati</taxon>
        <taxon>Bacillota</taxon>
        <taxon>Bacilli</taxon>
        <taxon>Bacillales</taxon>
        <taxon>Bacillaceae</taxon>
        <taxon>Evansella</taxon>
    </lineage>
</organism>
<reference evidence="1 2" key="1">
    <citation type="submission" date="2010-12" db="EMBL/GenBank/DDBJ databases">
        <title>Complete sequence of Bacillus cellulosilyticus DSM 2522.</title>
        <authorList>
            <consortium name="US DOE Joint Genome Institute"/>
            <person name="Lucas S."/>
            <person name="Copeland A."/>
            <person name="Lapidus A."/>
            <person name="Cheng J.-F."/>
            <person name="Bruce D."/>
            <person name="Goodwin L."/>
            <person name="Pitluck S."/>
            <person name="Chertkov O."/>
            <person name="Detter J.C."/>
            <person name="Han C."/>
            <person name="Tapia R."/>
            <person name="Land M."/>
            <person name="Hauser L."/>
            <person name="Jeffries C."/>
            <person name="Kyrpides N."/>
            <person name="Ivanova N."/>
            <person name="Mikhailova N."/>
            <person name="Brumm P."/>
            <person name="Mead D."/>
            <person name="Woyke T."/>
        </authorList>
    </citation>
    <scope>NUCLEOTIDE SEQUENCE [LARGE SCALE GENOMIC DNA]</scope>
    <source>
        <strain evidence="2">ATCC 21833 / DSM 2522 / FERM P-1141 / JCM 9156 / N-4</strain>
    </source>
</reference>
<proteinExistence type="predicted"/>
<dbReference type="InterPro" id="IPR014199">
    <property type="entry name" value="Spore_YtxC"/>
</dbReference>
<evidence type="ECO:0000313" key="2">
    <source>
        <dbReference type="Proteomes" id="UP000001401"/>
    </source>
</evidence>
<evidence type="ECO:0000313" key="1">
    <source>
        <dbReference type="EMBL" id="ADU31445.1"/>
    </source>
</evidence>
<dbReference type="STRING" id="649639.Bcell_3203"/>
<dbReference type="Proteomes" id="UP000001401">
    <property type="component" value="Chromosome"/>
</dbReference>